<feature type="domain" description="PatA-like N-terminal" evidence="1">
    <location>
        <begin position="139"/>
        <end position="238"/>
    </location>
</feature>
<dbReference type="PANTHER" id="PTHR36304">
    <property type="entry name" value="DOMAIN GTPASE-ACTIVATING PROTEIN, PUTATIVE-RELATED-RELATED"/>
    <property type="match status" value="1"/>
</dbReference>
<accession>A0ABX8B0J0</accession>
<dbReference type="RefSeq" id="WP_211421411.1">
    <property type="nucleotide sequence ID" value="NZ_CP072642.1"/>
</dbReference>
<proteinExistence type="predicted"/>
<dbReference type="Proteomes" id="UP000677668">
    <property type="component" value="Chromosome 1"/>
</dbReference>
<evidence type="ECO:0000313" key="2">
    <source>
        <dbReference type="EMBL" id="QUV92984.1"/>
    </source>
</evidence>
<organism evidence="2 3">
    <name type="scientific">Chloracidobacterium sp. N</name>
    <dbReference type="NCBI Taxonomy" id="2821540"/>
    <lineage>
        <taxon>Bacteria</taxon>
        <taxon>Pseudomonadati</taxon>
        <taxon>Acidobacteriota</taxon>
        <taxon>Terriglobia</taxon>
        <taxon>Terriglobales</taxon>
        <taxon>Acidobacteriaceae</taxon>
        <taxon>Chloracidobacterium</taxon>
        <taxon>Chloracidobacterium aggregatum</taxon>
    </lineage>
</organism>
<evidence type="ECO:0000313" key="3">
    <source>
        <dbReference type="Proteomes" id="UP000677668"/>
    </source>
</evidence>
<name>A0ABX8B0J0_9BACT</name>
<keyword evidence="3" id="KW-1185">Reference proteome</keyword>
<dbReference type="Pfam" id="PF14332">
    <property type="entry name" value="DUF4388"/>
    <property type="match status" value="1"/>
</dbReference>
<dbReference type="EMBL" id="CP072642">
    <property type="protein sequence ID" value="QUV92984.1"/>
    <property type="molecule type" value="Genomic_DNA"/>
</dbReference>
<evidence type="ECO:0000259" key="1">
    <source>
        <dbReference type="Pfam" id="PF14332"/>
    </source>
</evidence>
<gene>
    <name evidence="2" type="ORF">J8C05_06225</name>
</gene>
<dbReference type="Gene3D" id="1.25.40.10">
    <property type="entry name" value="Tetratricopeptide repeat domain"/>
    <property type="match status" value="1"/>
</dbReference>
<protein>
    <submittedName>
        <fullName evidence="2">DUF4388 domain-containing protein</fullName>
    </submittedName>
</protein>
<dbReference type="SUPFAM" id="SSF48452">
    <property type="entry name" value="TPR-like"/>
    <property type="match status" value="1"/>
</dbReference>
<dbReference type="InterPro" id="IPR025497">
    <property type="entry name" value="PatA-like_N"/>
</dbReference>
<sequence>MPTNLADIKEVLVDVELLTKYRMFDRALSLLETAIGVSPKNIELRERACSIAIEQGWRQKAIEHLLSLSSLYIEAGKLEQANSALLNAKRLNPQLSITSRLNALKDIERHPRQMGAPQPAPQNLAASSYYAARGRALLSGDLSCFSLFDIIQVIENSRITGFISIQSPGLIGKLYFNDGLIADASTDMLRGIPALKKFAELTSGYFEVEKSAVEYKQNIQTTSNTSLILDILRELDEERAMGENVIEIPLDDTGSAGTHIH</sequence>
<dbReference type="InterPro" id="IPR011990">
    <property type="entry name" value="TPR-like_helical_dom_sf"/>
</dbReference>
<dbReference type="PANTHER" id="PTHR36304:SF4">
    <property type="entry name" value="DUF4388 DOMAIN-CONTAINING PROTEIN"/>
    <property type="match status" value="1"/>
</dbReference>
<reference evidence="2 3" key="1">
    <citation type="submission" date="2021-03" db="EMBL/GenBank/DDBJ databases">
        <title>Genomic and phenotypic characterization of Chloracidobacterium isolates provides evidence for multiple species.</title>
        <authorList>
            <person name="Saini M.K."/>
            <person name="Costas A.M.G."/>
            <person name="Tank M."/>
            <person name="Bryant D.A."/>
        </authorList>
    </citation>
    <scope>NUCLEOTIDE SEQUENCE [LARGE SCALE GENOMIC DNA]</scope>
    <source>
        <strain evidence="2 3">N</strain>
    </source>
</reference>